<dbReference type="AlphaFoldDB" id="Q4RBT3"/>
<feature type="domain" description="Cathepsin propeptide inhibitor" evidence="1">
    <location>
        <begin position="1"/>
        <end position="41"/>
    </location>
</feature>
<dbReference type="InterPro" id="IPR013201">
    <property type="entry name" value="Prot_inhib_I29"/>
</dbReference>
<feature type="non-terminal residue" evidence="2">
    <location>
        <position position="44"/>
    </location>
</feature>
<comment type="caution">
    <text evidence="2">The sequence shown here is derived from an EMBL/GenBank/DDBJ whole genome shotgun (WGS) entry which is preliminary data.</text>
</comment>
<organism evidence="2">
    <name type="scientific">Tetraodon nigroviridis</name>
    <name type="common">Spotted green pufferfish</name>
    <name type="synonym">Chelonodon nigroviridis</name>
    <dbReference type="NCBI Taxonomy" id="99883"/>
    <lineage>
        <taxon>Eukaryota</taxon>
        <taxon>Metazoa</taxon>
        <taxon>Chordata</taxon>
        <taxon>Craniata</taxon>
        <taxon>Vertebrata</taxon>
        <taxon>Euteleostomi</taxon>
        <taxon>Actinopterygii</taxon>
        <taxon>Neopterygii</taxon>
        <taxon>Teleostei</taxon>
        <taxon>Neoteleostei</taxon>
        <taxon>Acanthomorphata</taxon>
        <taxon>Eupercaria</taxon>
        <taxon>Tetraodontiformes</taxon>
        <taxon>Tetradontoidea</taxon>
        <taxon>Tetraodontidae</taxon>
        <taxon>Tetraodon</taxon>
    </lineage>
</organism>
<proteinExistence type="predicted"/>
<dbReference type="Pfam" id="PF08246">
    <property type="entry name" value="Inhibitor_I29"/>
    <property type="match status" value="1"/>
</dbReference>
<dbReference type="EMBL" id="CAAE01020701">
    <property type="protein sequence ID" value="CAG14150.1"/>
    <property type="molecule type" value="Genomic_DNA"/>
</dbReference>
<dbReference type="KEGG" id="tng:GSTEN00037717G001"/>
<feature type="non-terminal residue" evidence="2">
    <location>
        <position position="1"/>
    </location>
</feature>
<reference evidence="2" key="2">
    <citation type="submission" date="2004-02" db="EMBL/GenBank/DDBJ databases">
        <authorList>
            <consortium name="Genoscope"/>
            <consortium name="Whitehead Institute Centre for Genome Research"/>
        </authorList>
    </citation>
    <scope>NUCLEOTIDE SEQUENCE</scope>
</reference>
<evidence type="ECO:0000313" key="2">
    <source>
        <dbReference type="EMBL" id="CAG14150.1"/>
    </source>
</evidence>
<dbReference type="InterPro" id="IPR038765">
    <property type="entry name" value="Papain-like_cys_pep_sf"/>
</dbReference>
<dbReference type="Gene3D" id="1.10.287.2250">
    <property type="match status" value="1"/>
</dbReference>
<accession>Q4RBT3</accession>
<dbReference type="SUPFAM" id="SSF54001">
    <property type="entry name" value="Cysteine proteinases"/>
    <property type="match status" value="1"/>
</dbReference>
<name>Q4RBT3_TETNG</name>
<protein>
    <submittedName>
        <fullName evidence="2">(spotted green pufferfish) hypothetical protein</fullName>
    </submittedName>
</protein>
<gene>
    <name evidence="2" type="ORF">GSTENG00037717001</name>
</gene>
<reference evidence="2" key="1">
    <citation type="journal article" date="2004" name="Nature">
        <title>Genome duplication in the teleost fish Tetraodon nigroviridis reveals the early vertebrate proto-karyotype.</title>
        <authorList>
            <person name="Jaillon O."/>
            <person name="Aury J.-M."/>
            <person name="Brunet F."/>
            <person name="Petit J.-L."/>
            <person name="Stange-Thomann N."/>
            <person name="Mauceli E."/>
            <person name="Bouneau L."/>
            <person name="Fischer C."/>
            <person name="Ozouf-Costaz C."/>
            <person name="Bernot A."/>
            <person name="Nicaud S."/>
            <person name="Jaffe D."/>
            <person name="Fisher S."/>
            <person name="Lutfalla G."/>
            <person name="Dossat C."/>
            <person name="Segurens B."/>
            <person name="Dasilva C."/>
            <person name="Salanoubat M."/>
            <person name="Levy M."/>
            <person name="Boudet N."/>
            <person name="Castellano S."/>
            <person name="Anthouard V."/>
            <person name="Jubin C."/>
            <person name="Castelli V."/>
            <person name="Katinka M."/>
            <person name="Vacherie B."/>
            <person name="Biemont C."/>
            <person name="Skalli Z."/>
            <person name="Cattolico L."/>
            <person name="Poulain J."/>
            <person name="De Berardinis V."/>
            <person name="Cruaud C."/>
            <person name="Duprat S."/>
            <person name="Brottier P."/>
            <person name="Coutanceau J.-P."/>
            <person name="Gouzy J."/>
            <person name="Parra G."/>
            <person name="Lardier G."/>
            <person name="Chapple C."/>
            <person name="McKernan K.J."/>
            <person name="McEwan P."/>
            <person name="Bosak S."/>
            <person name="Kellis M."/>
            <person name="Volff J.-N."/>
            <person name="Guigo R."/>
            <person name="Zody M.C."/>
            <person name="Mesirov J."/>
            <person name="Lindblad-Toh K."/>
            <person name="Birren B."/>
            <person name="Nusbaum C."/>
            <person name="Kahn D."/>
            <person name="Robinson-Rechavi M."/>
            <person name="Laudet V."/>
            <person name="Schachter V."/>
            <person name="Quetier F."/>
            <person name="Saurin W."/>
            <person name="Scarpelli C."/>
            <person name="Wincker P."/>
            <person name="Lander E.S."/>
            <person name="Weissenbach J."/>
            <person name="Roest Crollius H."/>
        </authorList>
    </citation>
    <scope>NUCLEOTIDE SEQUENCE [LARGE SCALE GENOMIC DNA]</scope>
</reference>
<dbReference type="OrthoDB" id="65740at2759"/>
<evidence type="ECO:0000259" key="1">
    <source>
        <dbReference type="Pfam" id="PF08246"/>
    </source>
</evidence>
<sequence>NEEAIRRAVWEKNMHVVEAHNQEAALGMHSYELAMNHLGDIVSS</sequence>